<dbReference type="Pfam" id="PF03097">
    <property type="entry name" value="BRO1"/>
    <property type="match status" value="1"/>
</dbReference>
<dbReference type="InterPro" id="IPR004328">
    <property type="entry name" value="BRO1_dom"/>
</dbReference>
<evidence type="ECO:0000259" key="2">
    <source>
        <dbReference type="PROSITE" id="PS51180"/>
    </source>
</evidence>
<evidence type="ECO:0000256" key="1">
    <source>
        <dbReference type="ARBA" id="ARBA00038154"/>
    </source>
</evidence>
<sequence length="625" mass="71392">MASVLCVPLKKTLHLDLGKHLGELIDQGFYQSSSSFEQDLKTITQLREAIETPEVSEKGLNGLIQYYTQFVQLKNKFPVDQIEFTWFETLGLKSYGKKACSFGFEEANILFNIGSMLSLLAAEANDTSLAGYKKMCLYLQQSAGCFERVLECDGHVEQDTATILALENLMLAQAQEIYWIQAAAKNHKQSLISRLALQVGFYYRAAKQHAERSQIIRGDWETIFKDKALYFEAVSDYRQSIAYDEKEEHGLRVSYLRRAFSTINTIIDRDDRALTFQEKINATLKQAERDNDLIYLMPVVPNPPILKPARMVTACIPAELGSSPNEENSGVTLFRDLLPVSIMENAQAFSRRQSQYIDQHVTEPLKTLTRLLRESLPMTKAIDDLKPVPIEEFNDCEKSVQGLSRNSDQVEAIIQEIKIKLEENFHSGESQLSKSDFQEKVRKLKLYLGQGRAIDKETTESFSVIDKYLLTKPIKLPSSNDPLVRDAAATIKRRYEVINEIRSTSESHPFLPLIISAYKQEGTTNFENAFQEHLKFCDDALRTVQIEKQNNKKLISMLKVKQEDAEDARLDPVHLYIQDFNYSMRLYEDVKENLKGGVNFYQDLMRSANAILNEIREKSFTGPEA</sequence>
<dbReference type="InterPro" id="IPR038499">
    <property type="entry name" value="BRO1_sf"/>
</dbReference>
<gene>
    <name evidence="3" type="ORF">LAMI_0A04390G</name>
</gene>
<dbReference type="PANTHER" id="PTHR23030">
    <property type="entry name" value="PCD6 INTERACTING PROTEIN-RELATED"/>
    <property type="match status" value="1"/>
</dbReference>
<dbReference type="PANTHER" id="PTHR23030:SF39">
    <property type="entry name" value="PROGRAMMED CELL DEATH 6-INTERACTING PROTEIN"/>
    <property type="match status" value="1"/>
</dbReference>
<comment type="similarity">
    <text evidence="1">Belongs to the palA/RIM20 family.</text>
</comment>
<feature type="domain" description="BRO1" evidence="2">
    <location>
        <begin position="3"/>
        <end position="372"/>
    </location>
</feature>
<dbReference type="PROSITE" id="PS51180">
    <property type="entry name" value="BRO1"/>
    <property type="match status" value="1"/>
</dbReference>
<proteinExistence type="inferred from homology"/>
<dbReference type="AlphaFoldDB" id="A0A1G4IP05"/>
<accession>A0A1G4IP05</accession>
<dbReference type="EMBL" id="LT598462">
    <property type="protein sequence ID" value="SCU78368.1"/>
    <property type="molecule type" value="Genomic_DNA"/>
</dbReference>
<dbReference type="STRING" id="1230905.A0A1G4IP05"/>
<dbReference type="Pfam" id="PF13949">
    <property type="entry name" value="ALIX_LYPXL_bnd"/>
    <property type="match status" value="1"/>
</dbReference>
<name>A0A1G4IP05_9SACH</name>
<dbReference type="Gene3D" id="1.25.40.280">
    <property type="entry name" value="alix/aip1 like domains"/>
    <property type="match status" value="1"/>
</dbReference>
<reference evidence="3 4" key="1">
    <citation type="submission" date="2016-03" db="EMBL/GenBank/DDBJ databases">
        <authorList>
            <person name="Devillers H."/>
        </authorList>
    </citation>
    <scope>NUCLEOTIDE SEQUENCE [LARGE SCALE GENOMIC DNA]</scope>
    <source>
        <strain evidence="3">CBS 11717</strain>
    </source>
</reference>
<dbReference type="GO" id="GO:0005768">
    <property type="term" value="C:endosome"/>
    <property type="evidence" value="ECO:0007669"/>
    <property type="project" value="TreeGrafter"/>
</dbReference>
<dbReference type="InterPro" id="IPR025304">
    <property type="entry name" value="ALIX_V_dom"/>
</dbReference>
<evidence type="ECO:0000313" key="4">
    <source>
        <dbReference type="Proteomes" id="UP000191024"/>
    </source>
</evidence>
<keyword evidence="4" id="KW-1185">Reference proteome</keyword>
<protein>
    <submittedName>
        <fullName evidence="3">LAMI_0A04390g1_1</fullName>
    </submittedName>
</protein>
<dbReference type="OrthoDB" id="64867at2759"/>
<dbReference type="SMART" id="SM01041">
    <property type="entry name" value="BRO1"/>
    <property type="match status" value="1"/>
</dbReference>
<organism evidence="3 4">
    <name type="scientific">Lachancea mirantina</name>
    <dbReference type="NCBI Taxonomy" id="1230905"/>
    <lineage>
        <taxon>Eukaryota</taxon>
        <taxon>Fungi</taxon>
        <taxon>Dikarya</taxon>
        <taxon>Ascomycota</taxon>
        <taxon>Saccharomycotina</taxon>
        <taxon>Saccharomycetes</taxon>
        <taxon>Saccharomycetales</taxon>
        <taxon>Saccharomycetaceae</taxon>
        <taxon>Lachancea</taxon>
    </lineage>
</organism>
<dbReference type="Proteomes" id="UP000191024">
    <property type="component" value="Chromosome A"/>
</dbReference>
<evidence type="ECO:0000313" key="3">
    <source>
        <dbReference type="EMBL" id="SCU78368.1"/>
    </source>
</evidence>